<keyword evidence="4" id="KW-1185">Reference proteome</keyword>
<sequence length="844" mass="95467">MMITNDAPLKSAAIVNKLLALRPKPNVPRNETHKPITCLRVETSTVTKEVNKFRACDGYSCFYCREWAQLLQRKHFPSAARIRKESMLTINFAQPIPRERVSGFCSKLEQNVQAKLSKDSNFDNTIISYVADSVDAWLQRTPSTFETLNTKFAPINFDISPDNVPLTETKEDPVHILNKVEAEKFHLALTEEDFPLLRTMTPAVMASLVTPDCHHTRPDYSTLADLEASRRSINEVLEKVYKECGHDVEQAVDSLWSSTSQLLKEMKEFEAARVQAVADGCFAKSVEFSQTHQDLLIGFNEYWNTIVENHKKKSKKLFAKAVSSDQVDASFYDFLDRLKKSCDLWNSEFLASQVATVRRLVESISKACYSRINVTRDHLRFANTEDAALQLKLKSILTRLEEFSNRVEAGLSKLEAEFESRVAEISSEIEAIKGIWQTESQPTTQGRLEKAANKEFKKRIKRVESLASSTRSWSITHMKTLITPETLVELLIPTLEVQMMDTEYFETTTVENLLRNHSSVIEEVTSRREQVWEEFVRGVNVGRAVLGSVLGKLFLKEGLRQIEDRVAAHKEKWLLEQIEDEVVEVTEPKKKTRKSKKASSEVSSPTDEQKPEVNFVKAVNSSPVIGVPKLEVDIDSETVSTVSVDSMPHTPVDAKAQSSIHEAIKATENLPSLPEEVDRLLSEPSADSSVGELNSMSQAELINLVTSLRKENSSLTSTLAAIRSEFTSLSTQCTTLAQALRQQEEYVQVKEQEYLKSISLKESEMENARRYVAAMEQRITLLERDHPVNQPSNSRPSTPALVAEMSRLAYKPSTSNLRHEIELSDDEDFEIDRQEVPEQKAIEA</sequence>
<dbReference type="Proteomes" id="UP000193498">
    <property type="component" value="Unassembled WGS sequence"/>
</dbReference>
<dbReference type="AlphaFoldDB" id="A0A1Y1Y3R0"/>
<reference evidence="3 4" key="1">
    <citation type="submission" date="2016-07" db="EMBL/GenBank/DDBJ databases">
        <title>Pervasive Adenine N6-methylation of Active Genes in Fungi.</title>
        <authorList>
            <consortium name="DOE Joint Genome Institute"/>
            <person name="Mondo S.J."/>
            <person name="Dannebaum R.O."/>
            <person name="Kuo R.C."/>
            <person name="Labutti K."/>
            <person name="Haridas S."/>
            <person name="Kuo A."/>
            <person name="Salamov A."/>
            <person name="Ahrendt S.R."/>
            <person name="Lipzen A."/>
            <person name="Sullivan W."/>
            <person name="Andreopoulos W.B."/>
            <person name="Clum A."/>
            <person name="Lindquist E."/>
            <person name="Daum C."/>
            <person name="Ramamoorthy G.K."/>
            <person name="Gryganskyi A."/>
            <person name="Culley D."/>
            <person name="Magnuson J.K."/>
            <person name="James T.Y."/>
            <person name="O'Malley M.A."/>
            <person name="Stajich J.E."/>
            <person name="Spatafora J.W."/>
            <person name="Visel A."/>
            <person name="Grigoriev I.V."/>
        </authorList>
    </citation>
    <scope>NUCLEOTIDE SEQUENCE [LARGE SCALE GENOMIC DNA]</scope>
    <source>
        <strain evidence="3 4">CBS 931.73</strain>
    </source>
</reference>
<evidence type="ECO:0000313" key="4">
    <source>
        <dbReference type="Proteomes" id="UP000193498"/>
    </source>
</evidence>
<evidence type="ECO:0000256" key="1">
    <source>
        <dbReference type="SAM" id="Coils"/>
    </source>
</evidence>
<accession>A0A1Y1Y3R0</accession>
<feature type="region of interest" description="Disordered" evidence="2">
    <location>
        <begin position="586"/>
        <end position="610"/>
    </location>
</feature>
<keyword evidence="1" id="KW-0175">Coiled coil</keyword>
<dbReference type="OrthoDB" id="2148641at2759"/>
<dbReference type="InParanoid" id="A0A1Y1Y3R0"/>
<gene>
    <name evidence="3" type="ORF">K493DRAFT_316444</name>
</gene>
<organism evidence="3 4">
    <name type="scientific">Basidiobolus meristosporus CBS 931.73</name>
    <dbReference type="NCBI Taxonomy" id="1314790"/>
    <lineage>
        <taxon>Eukaryota</taxon>
        <taxon>Fungi</taxon>
        <taxon>Fungi incertae sedis</taxon>
        <taxon>Zoopagomycota</taxon>
        <taxon>Entomophthoromycotina</taxon>
        <taxon>Basidiobolomycetes</taxon>
        <taxon>Basidiobolales</taxon>
        <taxon>Basidiobolaceae</taxon>
        <taxon>Basidiobolus</taxon>
    </lineage>
</organism>
<comment type="caution">
    <text evidence="3">The sequence shown here is derived from an EMBL/GenBank/DDBJ whole genome shotgun (WGS) entry which is preliminary data.</text>
</comment>
<proteinExistence type="predicted"/>
<evidence type="ECO:0000313" key="3">
    <source>
        <dbReference type="EMBL" id="ORX92672.1"/>
    </source>
</evidence>
<evidence type="ECO:0000256" key="2">
    <source>
        <dbReference type="SAM" id="MobiDB-lite"/>
    </source>
</evidence>
<feature type="region of interest" description="Disordered" evidence="2">
    <location>
        <begin position="817"/>
        <end position="844"/>
    </location>
</feature>
<feature type="coiled-coil region" evidence="1">
    <location>
        <begin position="758"/>
        <end position="785"/>
    </location>
</feature>
<name>A0A1Y1Y3R0_9FUNG</name>
<dbReference type="EMBL" id="MCFE01000264">
    <property type="protein sequence ID" value="ORX92672.1"/>
    <property type="molecule type" value="Genomic_DNA"/>
</dbReference>
<protein>
    <submittedName>
        <fullName evidence="3">Uncharacterized protein</fullName>
    </submittedName>
</protein>
<feature type="compositionally biased region" description="Basic and acidic residues" evidence="2">
    <location>
        <begin position="831"/>
        <end position="844"/>
    </location>
</feature>